<dbReference type="PROSITE" id="PS50112">
    <property type="entry name" value="PAS"/>
    <property type="match status" value="1"/>
</dbReference>
<evidence type="ECO:0000256" key="1">
    <source>
        <dbReference type="ARBA" id="ARBA00022741"/>
    </source>
</evidence>
<evidence type="ECO:0000259" key="8">
    <source>
        <dbReference type="PROSITE" id="PS51371"/>
    </source>
</evidence>
<keyword evidence="10" id="KW-1185">Reference proteome</keyword>
<dbReference type="CDD" id="cd00009">
    <property type="entry name" value="AAA"/>
    <property type="match status" value="1"/>
</dbReference>
<dbReference type="PROSITE" id="PS51371">
    <property type="entry name" value="CBS"/>
    <property type="match status" value="1"/>
</dbReference>
<evidence type="ECO:0000256" key="3">
    <source>
        <dbReference type="ARBA" id="ARBA00023015"/>
    </source>
</evidence>
<protein>
    <submittedName>
        <fullName evidence="9">(S)-limonene 6-monooxygenase</fullName>
        <ecNumber evidence="9">1.14.14.51</ecNumber>
    </submittedName>
</protein>
<dbReference type="SUPFAM" id="SSF54631">
    <property type="entry name" value="CBS-domain pair"/>
    <property type="match status" value="1"/>
</dbReference>
<dbReference type="InterPro" id="IPR058031">
    <property type="entry name" value="AAA_lid_NorR"/>
</dbReference>
<dbReference type="SUPFAM" id="SSF55785">
    <property type="entry name" value="PYP-like sensor domain (PAS domain)"/>
    <property type="match status" value="1"/>
</dbReference>
<gene>
    <name evidence="9" type="ORF">NCTC4822_03024</name>
</gene>
<evidence type="ECO:0000259" key="6">
    <source>
        <dbReference type="PROSITE" id="PS50045"/>
    </source>
</evidence>
<dbReference type="GO" id="GO:0006355">
    <property type="term" value="P:regulation of DNA-templated transcription"/>
    <property type="evidence" value="ECO:0007669"/>
    <property type="project" value="InterPro"/>
</dbReference>
<evidence type="ECO:0000313" key="10">
    <source>
        <dbReference type="Proteomes" id="UP000254519"/>
    </source>
</evidence>
<dbReference type="PANTHER" id="PTHR32071">
    <property type="entry name" value="TRANSCRIPTIONAL REGULATORY PROTEIN"/>
    <property type="match status" value="1"/>
</dbReference>
<dbReference type="InterPro" id="IPR009057">
    <property type="entry name" value="Homeodomain-like_sf"/>
</dbReference>
<dbReference type="InterPro" id="IPR000014">
    <property type="entry name" value="PAS"/>
</dbReference>
<dbReference type="Gene3D" id="3.40.50.300">
    <property type="entry name" value="P-loop containing nucleotide triphosphate hydrolases"/>
    <property type="match status" value="1"/>
</dbReference>
<dbReference type="PROSITE" id="PS00676">
    <property type="entry name" value="SIGMA54_INTERACT_2"/>
    <property type="match status" value="1"/>
</dbReference>
<keyword evidence="9" id="KW-0503">Monooxygenase</keyword>
<dbReference type="PANTHER" id="PTHR32071:SF57">
    <property type="entry name" value="C4-DICARBOXYLATE TRANSPORT TRANSCRIPTIONAL REGULATORY PROTEIN DCTD"/>
    <property type="match status" value="1"/>
</dbReference>
<dbReference type="NCBIfam" id="TIGR00229">
    <property type="entry name" value="sensory_box"/>
    <property type="match status" value="1"/>
</dbReference>
<dbReference type="CDD" id="cd02205">
    <property type="entry name" value="CBS_pair_SF"/>
    <property type="match status" value="1"/>
</dbReference>
<dbReference type="RefSeq" id="WP_115363451.1">
    <property type="nucleotide sequence ID" value="NZ_CP038012.1"/>
</dbReference>
<dbReference type="InterPro" id="IPR025662">
    <property type="entry name" value="Sigma_54_int_dom_ATP-bd_1"/>
</dbReference>
<dbReference type="InterPro" id="IPR035965">
    <property type="entry name" value="PAS-like_dom_sf"/>
</dbReference>
<dbReference type="SUPFAM" id="SSF46689">
    <property type="entry name" value="Homeodomain-like"/>
    <property type="match status" value="1"/>
</dbReference>
<feature type="domain" description="CBS" evidence="8">
    <location>
        <begin position="20"/>
        <end position="76"/>
    </location>
</feature>
<dbReference type="Pfam" id="PF00571">
    <property type="entry name" value="CBS"/>
    <property type="match status" value="2"/>
</dbReference>
<dbReference type="Gene3D" id="1.10.8.60">
    <property type="match status" value="1"/>
</dbReference>
<dbReference type="EMBL" id="UGYZ01000002">
    <property type="protein sequence ID" value="SUJ20545.1"/>
    <property type="molecule type" value="Genomic_DNA"/>
</dbReference>
<dbReference type="Gene3D" id="3.10.580.10">
    <property type="entry name" value="CBS-domain"/>
    <property type="match status" value="1"/>
</dbReference>
<dbReference type="SMART" id="SM00382">
    <property type="entry name" value="AAA"/>
    <property type="match status" value="1"/>
</dbReference>
<reference evidence="9 10" key="1">
    <citation type="submission" date="2018-06" db="EMBL/GenBank/DDBJ databases">
        <authorList>
            <consortium name="Pathogen Informatics"/>
            <person name="Doyle S."/>
        </authorList>
    </citation>
    <scope>NUCLEOTIDE SEQUENCE [LARGE SCALE GENOMIC DNA]</scope>
    <source>
        <strain evidence="10">ATCC 11859 / DSM 33 / NCIB 8841 / NCTC 4822</strain>
    </source>
</reference>
<accession>A0A380CH64</accession>
<dbReference type="InterPro" id="IPR002078">
    <property type="entry name" value="Sigma_54_int"/>
</dbReference>
<dbReference type="GO" id="GO:0005524">
    <property type="term" value="F:ATP binding"/>
    <property type="evidence" value="ECO:0007669"/>
    <property type="project" value="UniProtKB-KW"/>
</dbReference>
<dbReference type="SMART" id="SM00091">
    <property type="entry name" value="PAS"/>
    <property type="match status" value="1"/>
</dbReference>
<keyword evidence="1" id="KW-0547">Nucleotide-binding</keyword>
<dbReference type="GO" id="GO:0018675">
    <property type="term" value="F:(S)-limonene 6-monooxygenase activity"/>
    <property type="evidence" value="ECO:0007669"/>
    <property type="project" value="UniProtKB-EC"/>
</dbReference>
<dbReference type="InterPro" id="IPR000644">
    <property type="entry name" value="CBS_dom"/>
</dbReference>
<dbReference type="Pfam" id="PF25601">
    <property type="entry name" value="AAA_lid_14"/>
    <property type="match status" value="1"/>
</dbReference>
<keyword evidence="2" id="KW-0067">ATP-binding</keyword>
<proteinExistence type="predicted"/>
<dbReference type="InterPro" id="IPR025943">
    <property type="entry name" value="Sigma_54_int_dom_ATP-bd_2"/>
</dbReference>
<dbReference type="SUPFAM" id="SSF52540">
    <property type="entry name" value="P-loop containing nucleoside triphosphate hydrolases"/>
    <property type="match status" value="1"/>
</dbReference>
<dbReference type="InterPro" id="IPR013767">
    <property type="entry name" value="PAS_fold"/>
</dbReference>
<dbReference type="FunFam" id="3.40.50.300:FF:000006">
    <property type="entry name" value="DNA-binding transcriptional regulator NtrC"/>
    <property type="match status" value="1"/>
</dbReference>
<name>A0A380CH64_SPOPA</name>
<evidence type="ECO:0000256" key="5">
    <source>
        <dbReference type="PROSITE-ProRule" id="PRU00703"/>
    </source>
</evidence>
<dbReference type="Gene3D" id="1.10.10.60">
    <property type="entry name" value="Homeodomain-like"/>
    <property type="match status" value="1"/>
</dbReference>
<dbReference type="SMART" id="SM00116">
    <property type="entry name" value="CBS"/>
    <property type="match status" value="2"/>
</dbReference>
<dbReference type="InterPro" id="IPR046342">
    <property type="entry name" value="CBS_dom_sf"/>
</dbReference>
<feature type="domain" description="PAS" evidence="7">
    <location>
        <begin position="143"/>
        <end position="194"/>
    </location>
</feature>
<dbReference type="PRINTS" id="PR01590">
    <property type="entry name" value="HTHFIS"/>
</dbReference>
<evidence type="ECO:0000256" key="2">
    <source>
        <dbReference type="ARBA" id="ARBA00022840"/>
    </source>
</evidence>
<dbReference type="Gene3D" id="3.30.450.20">
    <property type="entry name" value="PAS domain"/>
    <property type="match status" value="1"/>
</dbReference>
<dbReference type="Pfam" id="PF02954">
    <property type="entry name" value="HTH_8"/>
    <property type="match status" value="1"/>
</dbReference>
<keyword evidence="4" id="KW-0804">Transcription</keyword>
<dbReference type="EC" id="1.14.14.51" evidence="9"/>
<sequence>MLNKLSGVERDTMLQVGNWMTPYPHVITVGKTYEEAARMMQEYELSSLPIVDEDAYPIGVLTTKKLLTIFLENKEKQVIVNNVRTRNFFTITRDANLMELFSIPYQQCLVLDEQQKLIGILTQQDILDGFSKHIYQLEQKENTVEALAIVLEKAYEGIAVVDKNGVLLEFNEAYSRFTGVKKEAAIGRHVTEVIENTNLHMTVKTGIPDRGVLQTIQGQPMVVHRIPIWKDGEIVGAIGMLIFEGVSEVYAMYDRLQEQQVKNLQGPKKVAVQVAEDSRITIDQIIGISEEILSAKRLARKAARTVATVFISGESGTGKEVFAKSIHHLSPMYNGPFISVNCGAIPENLFESELFGYEAGAFTGAHQEGKPGKIELAHNGTLFLDEIGELPLLLQTKLLRVLQEREVERVGGVKKCDVNVRVIAATNRNIEKMVEEGTFREDLYYRLNIIRLHLPSLRERKEDIPILLAHFMKEVCQRYSLSEKHFSADAVAFLMNYRWNGNIRELINTVEHAVIMTEANVIGVDDLPKMVRRETSTDDGSVTPLLERLKVTEEETEKQLILQALQEAGGNKSKAANILGIHRTTLYRKLKRYDVE</sequence>
<dbReference type="InterPro" id="IPR003593">
    <property type="entry name" value="AAA+_ATPase"/>
</dbReference>
<dbReference type="PROSITE" id="PS00675">
    <property type="entry name" value="SIGMA54_INTERACT_1"/>
    <property type="match status" value="1"/>
</dbReference>
<dbReference type="GO" id="GO:0043565">
    <property type="term" value="F:sequence-specific DNA binding"/>
    <property type="evidence" value="ECO:0007669"/>
    <property type="project" value="InterPro"/>
</dbReference>
<dbReference type="Pfam" id="PF00989">
    <property type="entry name" value="PAS"/>
    <property type="match status" value="1"/>
</dbReference>
<keyword evidence="5" id="KW-0129">CBS domain</keyword>
<keyword evidence="9" id="KW-0560">Oxidoreductase</keyword>
<organism evidence="9 10">
    <name type="scientific">Sporosarcina pasteurii</name>
    <name type="common">Bacillus pasteurii</name>
    <dbReference type="NCBI Taxonomy" id="1474"/>
    <lineage>
        <taxon>Bacteria</taxon>
        <taxon>Bacillati</taxon>
        <taxon>Bacillota</taxon>
        <taxon>Bacilli</taxon>
        <taxon>Bacillales</taxon>
        <taxon>Caryophanaceae</taxon>
        <taxon>Sporosarcina</taxon>
    </lineage>
</organism>
<dbReference type="Pfam" id="PF00158">
    <property type="entry name" value="Sigma54_activat"/>
    <property type="match status" value="1"/>
</dbReference>
<dbReference type="AlphaFoldDB" id="A0A380CH64"/>
<dbReference type="InterPro" id="IPR027417">
    <property type="entry name" value="P-loop_NTPase"/>
</dbReference>
<dbReference type="InterPro" id="IPR002197">
    <property type="entry name" value="HTH_Fis"/>
</dbReference>
<evidence type="ECO:0000259" key="7">
    <source>
        <dbReference type="PROSITE" id="PS50112"/>
    </source>
</evidence>
<dbReference type="PROSITE" id="PS50045">
    <property type="entry name" value="SIGMA54_INTERACT_4"/>
    <property type="match status" value="1"/>
</dbReference>
<dbReference type="OrthoDB" id="9771372at2"/>
<dbReference type="Proteomes" id="UP000254519">
    <property type="component" value="Unassembled WGS sequence"/>
</dbReference>
<evidence type="ECO:0000313" key="9">
    <source>
        <dbReference type="EMBL" id="SUJ20545.1"/>
    </source>
</evidence>
<evidence type="ECO:0000256" key="4">
    <source>
        <dbReference type="ARBA" id="ARBA00023163"/>
    </source>
</evidence>
<dbReference type="CDD" id="cd00130">
    <property type="entry name" value="PAS"/>
    <property type="match status" value="1"/>
</dbReference>
<feature type="domain" description="Sigma-54 factor interaction" evidence="6">
    <location>
        <begin position="285"/>
        <end position="515"/>
    </location>
</feature>
<keyword evidence="3" id="KW-0805">Transcription regulation</keyword>